<dbReference type="InterPro" id="IPR015867">
    <property type="entry name" value="N-reg_PII/ATP_PRibTrfase_C"/>
</dbReference>
<evidence type="ECO:0000256" key="6">
    <source>
        <dbReference type="PIRSR" id="PIRSR602678-1"/>
    </source>
</evidence>
<protein>
    <recommendedName>
        <fullName evidence="3 5">GTP cyclohydrolase 1 type 2 homolog</fullName>
    </recommendedName>
</protein>
<dbReference type="FunFam" id="3.40.1390.30:FF:000001">
    <property type="entry name" value="GTP cyclohydrolase 1 type 2"/>
    <property type="match status" value="1"/>
</dbReference>
<comment type="subunit">
    <text evidence="2">Homohexamer.</text>
</comment>
<name>A0A501WCI7_9BACT</name>
<dbReference type="GO" id="GO:0005737">
    <property type="term" value="C:cytoplasm"/>
    <property type="evidence" value="ECO:0007669"/>
    <property type="project" value="TreeGrafter"/>
</dbReference>
<dbReference type="NCBIfam" id="TIGR00486">
    <property type="entry name" value="YbgI_SA1388"/>
    <property type="match status" value="1"/>
</dbReference>
<dbReference type="Pfam" id="PF01784">
    <property type="entry name" value="DUF34_NIF3"/>
    <property type="match status" value="1"/>
</dbReference>
<dbReference type="InterPro" id="IPR017221">
    <property type="entry name" value="DUF34/NIF3_bac"/>
</dbReference>
<evidence type="ECO:0000313" key="7">
    <source>
        <dbReference type="EMBL" id="TPE45794.1"/>
    </source>
</evidence>
<dbReference type="GO" id="GO:0046872">
    <property type="term" value="F:metal ion binding"/>
    <property type="evidence" value="ECO:0007669"/>
    <property type="project" value="UniProtKB-UniRule"/>
</dbReference>
<dbReference type="PIRSF" id="PIRSF037489">
    <property type="entry name" value="UCP037489_NIF3_YqfO"/>
    <property type="match status" value="1"/>
</dbReference>
<feature type="binding site" evidence="6">
    <location>
        <position position="66"/>
    </location>
    <ligand>
        <name>a divalent metal cation</name>
        <dbReference type="ChEBI" id="CHEBI:60240"/>
        <label>1</label>
    </ligand>
</feature>
<comment type="similarity">
    <text evidence="1 5">Belongs to the GTP cyclohydrolase I type 2/NIF3 family.</text>
</comment>
<keyword evidence="8" id="KW-1185">Reference proteome</keyword>
<dbReference type="EMBL" id="VFRQ01000001">
    <property type="protein sequence ID" value="TPE45794.1"/>
    <property type="molecule type" value="Genomic_DNA"/>
</dbReference>
<proteinExistence type="inferred from homology"/>
<dbReference type="RefSeq" id="WP_140618106.1">
    <property type="nucleotide sequence ID" value="NZ_VFRQ01000001.1"/>
</dbReference>
<evidence type="ECO:0000313" key="8">
    <source>
        <dbReference type="Proteomes" id="UP000316727"/>
    </source>
</evidence>
<dbReference type="OrthoDB" id="9792792at2"/>
<feature type="binding site" evidence="6">
    <location>
        <position position="328"/>
    </location>
    <ligand>
        <name>a divalent metal cation</name>
        <dbReference type="ChEBI" id="CHEBI:60240"/>
        <label>1</label>
    </ligand>
</feature>
<gene>
    <name evidence="7" type="ORF">FJM65_00140</name>
</gene>
<dbReference type="PANTHER" id="PTHR13799:SF14">
    <property type="entry name" value="GTP CYCLOHYDROLASE 1 TYPE 2 HOMOLOG"/>
    <property type="match status" value="1"/>
</dbReference>
<feature type="binding site" evidence="6">
    <location>
        <position position="332"/>
    </location>
    <ligand>
        <name>a divalent metal cation</name>
        <dbReference type="ChEBI" id="CHEBI:60240"/>
        <label>1</label>
    </ligand>
</feature>
<evidence type="ECO:0000256" key="3">
    <source>
        <dbReference type="ARBA" id="ARBA00022112"/>
    </source>
</evidence>
<reference evidence="7 8" key="1">
    <citation type="submission" date="2019-06" db="EMBL/GenBank/DDBJ databases">
        <title>A novel bacterium of genus Pontibacter, isolated from marine sediment.</title>
        <authorList>
            <person name="Huang H."/>
            <person name="Mo K."/>
            <person name="Hu Y."/>
        </authorList>
    </citation>
    <scope>NUCLEOTIDE SEQUENCE [LARGE SCALE GENOMIC DNA]</scope>
    <source>
        <strain evidence="7 8">HB172049</strain>
    </source>
</reference>
<dbReference type="AlphaFoldDB" id="A0A501WCI7"/>
<evidence type="ECO:0000256" key="1">
    <source>
        <dbReference type="ARBA" id="ARBA00006964"/>
    </source>
</evidence>
<dbReference type="Proteomes" id="UP000316727">
    <property type="component" value="Unassembled WGS sequence"/>
</dbReference>
<dbReference type="Gene3D" id="3.40.1390.30">
    <property type="entry name" value="NIF3 (NGG1p interacting factor 3)-like"/>
    <property type="match status" value="2"/>
</dbReference>
<dbReference type="SUPFAM" id="SSF102705">
    <property type="entry name" value="NIF3 (NGG1p interacting factor 3)-like"/>
    <property type="match status" value="1"/>
</dbReference>
<accession>A0A501WCI7</accession>
<comment type="caution">
    <text evidence="7">The sequence shown here is derived from an EMBL/GenBank/DDBJ whole genome shotgun (WGS) entry which is preliminary data.</text>
</comment>
<evidence type="ECO:0000256" key="4">
    <source>
        <dbReference type="ARBA" id="ARBA00022723"/>
    </source>
</evidence>
<dbReference type="Gene3D" id="3.30.70.120">
    <property type="match status" value="1"/>
</dbReference>
<evidence type="ECO:0000256" key="2">
    <source>
        <dbReference type="ARBA" id="ARBA00011643"/>
    </source>
</evidence>
<feature type="binding site" evidence="6">
    <location>
        <position position="65"/>
    </location>
    <ligand>
        <name>a divalent metal cation</name>
        <dbReference type="ChEBI" id="CHEBI:60240"/>
        <label>1</label>
    </ligand>
</feature>
<sequence>MTKIKDITALLEQLAPLRYQESYDNAGLQTGDANAEVSGVLVTLDCTEEVLEEALAKGCNLVVAHHPVIFKGLKQLTGRSYVERTIIKAIQNNIAIYASHTNLDNVLHGVNTKIADKLGLRQQRILVTKPSTLMQLVTFVPVEQTDGVLAALHKAGAGNIGEYSACSFSVTGTGRFTPSEQANPAIGSANQAEQVQENRLELLFPAVLQGRIMAALKEAHPYEEVAHYLYNLENQNQEVGIGMIGELEQELSEEAFLSYLKEKMKLQGLRYTSIGNQKVKRVAVCGGAGSFLIKDALRQGADALVTGDVKYHEFFDAEGQLMIADIGHYESEVYTKEIFYDVISKSFPNFAVLISEVNTNPVRYTF</sequence>
<organism evidence="7 8">
    <name type="scientific">Pontibacter mangrovi</name>
    <dbReference type="NCBI Taxonomy" id="2589816"/>
    <lineage>
        <taxon>Bacteria</taxon>
        <taxon>Pseudomonadati</taxon>
        <taxon>Bacteroidota</taxon>
        <taxon>Cytophagia</taxon>
        <taxon>Cytophagales</taxon>
        <taxon>Hymenobacteraceae</taxon>
        <taxon>Pontibacter</taxon>
    </lineage>
</organism>
<dbReference type="InterPro" id="IPR036069">
    <property type="entry name" value="DUF34/NIF3_sf"/>
</dbReference>
<feature type="binding site" evidence="6">
    <location>
        <position position="104"/>
    </location>
    <ligand>
        <name>a divalent metal cation</name>
        <dbReference type="ChEBI" id="CHEBI:60240"/>
        <label>1</label>
    </ligand>
</feature>
<dbReference type="InterPro" id="IPR002678">
    <property type="entry name" value="DUF34/NIF3"/>
</dbReference>
<keyword evidence="4 5" id="KW-0479">Metal-binding</keyword>
<evidence type="ECO:0000256" key="5">
    <source>
        <dbReference type="PIRNR" id="PIRNR037489"/>
    </source>
</evidence>
<dbReference type="PANTHER" id="PTHR13799">
    <property type="entry name" value="NGG1 INTERACTING FACTOR 3"/>
    <property type="match status" value="1"/>
</dbReference>